<dbReference type="OrthoDB" id="3257444at2759"/>
<name>A0A1B7MK88_9AGAM</name>
<organism evidence="1 2">
    <name type="scientific">Rhizopogon vinicolor AM-OR11-026</name>
    <dbReference type="NCBI Taxonomy" id="1314800"/>
    <lineage>
        <taxon>Eukaryota</taxon>
        <taxon>Fungi</taxon>
        <taxon>Dikarya</taxon>
        <taxon>Basidiomycota</taxon>
        <taxon>Agaricomycotina</taxon>
        <taxon>Agaricomycetes</taxon>
        <taxon>Agaricomycetidae</taxon>
        <taxon>Boletales</taxon>
        <taxon>Suillineae</taxon>
        <taxon>Rhizopogonaceae</taxon>
        <taxon>Rhizopogon</taxon>
    </lineage>
</organism>
<dbReference type="AlphaFoldDB" id="A0A1B7MK88"/>
<evidence type="ECO:0000313" key="1">
    <source>
        <dbReference type="EMBL" id="OAX33016.1"/>
    </source>
</evidence>
<gene>
    <name evidence="1" type="ORF">K503DRAFT_804724</name>
</gene>
<dbReference type="EMBL" id="KV448857">
    <property type="protein sequence ID" value="OAX33016.1"/>
    <property type="molecule type" value="Genomic_DNA"/>
</dbReference>
<accession>A0A1B7MK88</accession>
<keyword evidence="2" id="KW-1185">Reference proteome</keyword>
<dbReference type="InParanoid" id="A0A1B7MK88"/>
<sequence length="188" mass="21231">MFPQPQPQPSLHLRPAIFTNATLPAAPQPTAIMSHAHHGIGAMPGPSSSKVPSFNDEVSELLEFFEFFEDLASTYGLTDADKCKAMKNQGQRYTVCDLEWIVVNQADNNICTETELIQYYHQFHIIAVWLVTNEKISILQHLELRDLNFNSNEPADFEKVLAAGHHVFLDEVFDTEFNDPITLCIKSI</sequence>
<reference evidence="1 2" key="1">
    <citation type="submission" date="2016-06" db="EMBL/GenBank/DDBJ databases">
        <title>Comparative genomics of the ectomycorrhizal sister species Rhizopogon vinicolor and Rhizopogon vesiculosus (Basidiomycota: Boletales) reveals a divergence of the mating type B locus.</title>
        <authorList>
            <consortium name="DOE Joint Genome Institute"/>
            <person name="Mujic A.B."/>
            <person name="Kuo A."/>
            <person name="Tritt A."/>
            <person name="Lipzen A."/>
            <person name="Chen C."/>
            <person name="Johnson J."/>
            <person name="Sharma A."/>
            <person name="Barry K."/>
            <person name="Grigoriev I.V."/>
            <person name="Spatafora J.W."/>
        </authorList>
    </citation>
    <scope>NUCLEOTIDE SEQUENCE [LARGE SCALE GENOMIC DNA]</scope>
    <source>
        <strain evidence="1 2">AM-OR11-026</strain>
    </source>
</reference>
<dbReference type="Proteomes" id="UP000092154">
    <property type="component" value="Unassembled WGS sequence"/>
</dbReference>
<protein>
    <submittedName>
        <fullName evidence="1">Uncharacterized protein</fullName>
    </submittedName>
</protein>
<proteinExistence type="predicted"/>
<evidence type="ECO:0000313" key="2">
    <source>
        <dbReference type="Proteomes" id="UP000092154"/>
    </source>
</evidence>